<gene>
    <name evidence="1" type="ORF">J5N97_028671</name>
</gene>
<reference evidence="1" key="1">
    <citation type="submission" date="2021-03" db="EMBL/GenBank/DDBJ databases">
        <authorList>
            <person name="Li Z."/>
            <person name="Yang C."/>
        </authorList>
    </citation>
    <scope>NUCLEOTIDE SEQUENCE</scope>
    <source>
        <strain evidence="1">Dzin_1.0</strain>
        <tissue evidence="1">Leaf</tissue>
    </source>
</reference>
<dbReference type="Proteomes" id="UP001085076">
    <property type="component" value="Miscellaneous, Linkage group lg09"/>
</dbReference>
<accession>A0A9D5BZX0</accession>
<dbReference type="AlphaFoldDB" id="A0A9D5BZX0"/>
<dbReference type="EMBL" id="JAGGNH010000009">
    <property type="protein sequence ID" value="KAJ0963549.1"/>
    <property type="molecule type" value="Genomic_DNA"/>
</dbReference>
<organism evidence="1 2">
    <name type="scientific">Dioscorea zingiberensis</name>
    <dbReference type="NCBI Taxonomy" id="325984"/>
    <lineage>
        <taxon>Eukaryota</taxon>
        <taxon>Viridiplantae</taxon>
        <taxon>Streptophyta</taxon>
        <taxon>Embryophyta</taxon>
        <taxon>Tracheophyta</taxon>
        <taxon>Spermatophyta</taxon>
        <taxon>Magnoliopsida</taxon>
        <taxon>Liliopsida</taxon>
        <taxon>Dioscoreales</taxon>
        <taxon>Dioscoreaceae</taxon>
        <taxon>Dioscorea</taxon>
    </lineage>
</organism>
<proteinExistence type="predicted"/>
<evidence type="ECO:0000313" key="1">
    <source>
        <dbReference type="EMBL" id="KAJ0963549.1"/>
    </source>
</evidence>
<reference evidence="1" key="2">
    <citation type="journal article" date="2022" name="Hortic Res">
        <title>The genome of Dioscorea zingiberensis sheds light on the biosynthesis, origin and evolution of the medicinally important diosgenin saponins.</title>
        <authorList>
            <person name="Li Y."/>
            <person name="Tan C."/>
            <person name="Li Z."/>
            <person name="Guo J."/>
            <person name="Li S."/>
            <person name="Chen X."/>
            <person name="Wang C."/>
            <person name="Dai X."/>
            <person name="Yang H."/>
            <person name="Song W."/>
            <person name="Hou L."/>
            <person name="Xu J."/>
            <person name="Tong Z."/>
            <person name="Xu A."/>
            <person name="Yuan X."/>
            <person name="Wang W."/>
            <person name="Yang Q."/>
            <person name="Chen L."/>
            <person name="Sun Z."/>
            <person name="Wang K."/>
            <person name="Pan B."/>
            <person name="Chen J."/>
            <person name="Bao Y."/>
            <person name="Liu F."/>
            <person name="Qi X."/>
            <person name="Gang D.R."/>
            <person name="Wen J."/>
            <person name="Li J."/>
        </authorList>
    </citation>
    <scope>NUCLEOTIDE SEQUENCE</scope>
    <source>
        <strain evidence="1">Dzin_1.0</strain>
    </source>
</reference>
<keyword evidence="2" id="KW-1185">Reference proteome</keyword>
<comment type="caution">
    <text evidence="1">The sequence shown here is derived from an EMBL/GenBank/DDBJ whole genome shotgun (WGS) entry which is preliminary data.</text>
</comment>
<name>A0A9D5BZX0_9LILI</name>
<evidence type="ECO:0000313" key="2">
    <source>
        <dbReference type="Proteomes" id="UP001085076"/>
    </source>
</evidence>
<sequence>MAVWIDLGGGGPGTRILPILLSIPIHCLSSHLSCICDASSHLHVSSSCKSDNYGFLVNTVPPTLIKREVRKKWLTMERKRPRIIYSKLF</sequence>
<protein>
    <submittedName>
        <fullName evidence="1">Uncharacterized protein</fullName>
    </submittedName>
</protein>